<proteinExistence type="predicted"/>
<name>A0A0F9TIC5_9ZZZZ</name>
<reference evidence="1" key="1">
    <citation type="journal article" date="2015" name="Nature">
        <title>Complex archaea that bridge the gap between prokaryotes and eukaryotes.</title>
        <authorList>
            <person name="Spang A."/>
            <person name="Saw J.H."/>
            <person name="Jorgensen S.L."/>
            <person name="Zaremba-Niedzwiedzka K."/>
            <person name="Martijn J."/>
            <person name="Lind A.E."/>
            <person name="van Eijk R."/>
            <person name="Schleper C."/>
            <person name="Guy L."/>
            <person name="Ettema T.J."/>
        </authorList>
    </citation>
    <scope>NUCLEOTIDE SEQUENCE</scope>
</reference>
<protein>
    <submittedName>
        <fullName evidence="1">Uncharacterized protein</fullName>
    </submittedName>
</protein>
<dbReference type="EMBL" id="LAZR01001662">
    <property type="protein sequence ID" value="KKN41218.1"/>
    <property type="molecule type" value="Genomic_DNA"/>
</dbReference>
<sequence>MNIREIAQSAIGYTVGVDPLFAQKWVSDRIVELSTATLAKPLRKLLELTVPATITAGTITTTQGSKTVTGDATAQAVWDNSLVGKYLKADSKNGWFEIAAFSNNQITLRSNWFDDTVTAGGYTITTRTITLPKNIRAIGAMRDLKHNTSISRIMLDDLDFADPGRTQRDGGPQVFSEVGVNDNEERIIEFYPYTSEDVLVAYTGYLKLERFEGHQEVPNFIDFYMIIEGVKMNIYEHKMSQSLEAGNADVGATWGNMAARQRTIWKNARTDFIANNESVEDAKFILESYGSSRGEFQGDVRTAR</sequence>
<accession>A0A0F9TIC5</accession>
<dbReference type="AlphaFoldDB" id="A0A0F9TIC5"/>
<feature type="non-terminal residue" evidence="1">
    <location>
        <position position="304"/>
    </location>
</feature>
<gene>
    <name evidence="1" type="ORF">LCGC14_0725690</name>
</gene>
<evidence type="ECO:0000313" key="1">
    <source>
        <dbReference type="EMBL" id="KKN41218.1"/>
    </source>
</evidence>
<organism evidence="1">
    <name type="scientific">marine sediment metagenome</name>
    <dbReference type="NCBI Taxonomy" id="412755"/>
    <lineage>
        <taxon>unclassified sequences</taxon>
        <taxon>metagenomes</taxon>
        <taxon>ecological metagenomes</taxon>
    </lineage>
</organism>
<comment type="caution">
    <text evidence="1">The sequence shown here is derived from an EMBL/GenBank/DDBJ whole genome shotgun (WGS) entry which is preliminary data.</text>
</comment>